<protein>
    <recommendedName>
        <fullName evidence="2">Biotin carboxyl carrier protein of acetyl-CoA carboxylase</fullName>
    </recommendedName>
</protein>
<dbReference type="InterPro" id="IPR001882">
    <property type="entry name" value="Biotin_BS"/>
</dbReference>
<dbReference type="CDD" id="cd06850">
    <property type="entry name" value="biotinyl_domain"/>
    <property type="match status" value="1"/>
</dbReference>
<sequence>MERYDIRQLALLMNETGLTTLEVRDGSFSVRMERGGADAAPAQHSASAPAQAPAPSAEPAQPAAPEEGLHVVTAPMVGVYYASPGPEAKPYVAIGDRVKPGDVLCIIEAMKLMNEITAEGHGVVTEICAGNRQVVEYGHPLFYLRPIEPGTDEVSP</sequence>
<feature type="region of interest" description="Disordered" evidence="8">
    <location>
        <begin position="35"/>
        <end position="65"/>
    </location>
</feature>
<dbReference type="PROSITE" id="PS50968">
    <property type="entry name" value="BIOTINYL_LIPOYL"/>
    <property type="match status" value="1"/>
</dbReference>
<dbReference type="Pfam" id="PF00364">
    <property type="entry name" value="Biotin_lipoyl"/>
    <property type="match status" value="1"/>
</dbReference>
<proteinExistence type="predicted"/>
<comment type="caution">
    <text evidence="10">The sequence shown here is derived from an EMBL/GenBank/DDBJ whole genome shotgun (WGS) entry which is preliminary data.</text>
</comment>
<evidence type="ECO:0000256" key="8">
    <source>
        <dbReference type="SAM" id="MobiDB-lite"/>
    </source>
</evidence>
<dbReference type="GO" id="GO:0006633">
    <property type="term" value="P:fatty acid biosynthetic process"/>
    <property type="evidence" value="ECO:0007669"/>
    <property type="project" value="UniProtKB-UniPathway"/>
</dbReference>
<dbReference type="InterPro" id="IPR001249">
    <property type="entry name" value="AcCoA_biotinCC"/>
</dbReference>
<comment type="pathway">
    <text evidence="1">Lipid metabolism; fatty acid biosynthesis.</text>
</comment>
<dbReference type="InterPro" id="IPR011053">
    <property type="entry name" value="Single_hybrid_motif"/>
</dbReference>
<evidence type="ECO:0000313" key="10">
    <source>
        <dbReference type="EMBL" id="MPN17212.1"/>
    </source>
</evidence>
<dbReference type="InterPro" id="IPR050709">
    <property type="entry name" value="Biotin_Carboxyl_Carrier/Decarb"/>
</dbReference>
<evidence type="ECO:0000256" key="7">
    <source>
        <dbReference type="ARBA" id="ARBA00023267"/>
    </source>
</evidence>
<feature type="compositionally biased region" description="Low complexity" evidence="8">
    <location>
        <begin position="39"/>
        <end position="65"/>
    </location>
</feature>
<dbReference type="PANTHER" id="PTHR45266:SF3">
    <property type="entry name" value="OXALOACETATE DECARBOXYLASE ALPHA CHAIN"/>
    <property type="match status" value="1"/>
</dbReference>
<dbReference type="GO" id="GO:0003989">
    <property type="term" value="F:acetyl-CoA carboxylase activity"/>
    <property type="evidence" value="ECO:0007669"/>
    <property type="project" value="InterPro"/>
</dbReference>
<evidence type="ECO:0000256" key="3">
    <source>
        <dbReference type="ARBA" id="ARBA00022516"/>
    </source>
</evidence>
<evidence type="ECO:0000256" key="2">
    <source>
        <dbReference type="ARBA" id="ARBA00017562"/>
    </source>
</evidence>
<dbReference type="PROSITE" id="PS00188">
    <property type="entry name" value="BIOTIN"/>
    <property type="match status" value="1"/>
</dbReference>
<dbReference type="GO" id="GO:0009317">
    <property type="term" value="C:acetyl-CoA carboxylase complex"/>
    <property type="evidence" value="ECO:0007669"/>
    <property type="project" value="InterPro"/>
</dbReference>
<dbReference type="PRINTS" id="PR01071">
    <property type="entry name" value="ACOABIOTINCC"/>
</dbReference>
<reference evidence="10" key="1">
    <citation type="submission" date="2019-08" db="EMBL/GenBank/DDBJ databases">
        <authorList>
            <person name="Kucharzyk K."/>
            <person name="Murdoch R.W."/>
            <person name="Higgins S."/>
            <person name="Loffler F."/>
        </authorList>
    </citation>
    <scope>NUCLEOTIDE SEQUENCE</scope>
</reference>
<evidence type="ECO:0000256" key="1">
    <source>
        <dbReference type="ARBA" id="ARBA00005194"/>
    </source>
</evidence>
<dbReference type="UniPathway" id="UPA00094"/>
<organism evidence="10">
    <name type="scientific">bioreactor metagenome</name>
    <dbReference type="NCBI Taxonomy" id="1076179"/>
    <lineage>
        <taxon>unclassified sequences</taxon>
        <taxon>metagenomes</taxon>
        <taxon>ecological metagenomes</taxon>
    </lineage>
</organism>
<dbReference type="EMBL" id="VSSQ01064283">
    <property type="protein sequence ID" value="MPN17212.1"/>
    <property type="molecule type" value="Genomic_DNA"/>
</dbReference>
<keyword evidence="7" id="KW-0092">Biotin</keyword>
<dbReference type="Gene3D" id="2.40.50.100">
    <property type="match status" value="1"/>
</dbReference>
<keyword evidence="5" id="KW-0443">Lipid metabolism</keyword>
<dbReference type="PANTHER" id="PTHR45266">
    <property type="entry name" value="OXALOACETATE DECARBOXYLASE ALPHA CHAIN"/>
    <property type="match status" value="1"/>
</dbReference>
<dbReference type="InterPro" id="IPR000089">
    <property type="entry name" value="Biotin_lipoyl"/>
</dbReference>
<feature type="domain" description="Lipoyl-binding" evidence="9">
    <location>
        <begin position="69"/>
        <end position="145"/>
    </location>
</feature>
<name>A0A645FU92_9ZZZZ</name>
<dbReference type="SUPFAM" id="SSF51230">
    <property type="entry name" value="Single hybrid motif"/>
    <property type="match status" value="1"/>
</dbReference>
<evidence type="ECO:0000256" key="6">
    <source>
        <dbReference type="ARBA" id="ARBA00023160"/>
    </source>
</evidence>
<evidence type="ECO:0000256" key="4">
    <source>
        <dbReference type="ARBA" id="ARBA00022832"/>
    </source>
</evidence>
<dbReference type="NCBIfam" id="TIGR00531">
    <property type="entry name" value="BCCP"/>
    <property type="match status" value="1"/>
</dbReference>
<dbReference type="AlphaFoldDB" id="A0A645FU92"/>
<evidence type="ECO:0000256" key="5">
    <source>
        <dbReference type="ARBA" id="ARBA00023098"/>
    </source>
</evidence>
<accession>A0A645FU92</accession>
<gene>
    <name evidence="10" type="primary">accB_13</name>
    <name evidence="10" type="ORF">SDC9_164562</name>
</gene>
<keyword evidence="6" id="KW-0275">Fatty acid biosynthesis</keyword>
<keyword evidence="4" id="KW-0276">Fatty acid metabolism</keyword>
<keyword evidence="3" id="KW-0444">Lipid biosynthesis</keyword>
<evidence type="ECO:0000259" key="9">
    <source>
        <dbReference type="PROSITE" id="PS50968"/>
    </source>
</evidence>